<evidence type="ECO:0000259" key="14">
    <source>
        <dbReference type="Pfam" id="PF01336"/>
    </source>
</evidence>
<keyword evidence="19" id="KW-1185">Reference proteome</keyword>
<evidence type="ECO:0000259" key="17">
    <source>
        <dbReference type="Pfam" id="PF17657"/>
    </source>
</evidence>
<evidence type="ECO:0000256" key="9">
    <source>
        <dbReference type="ARBA" id="ARBA00022763"/>
    </source>
</evidence>
<comment type="subcellular location">
    <subcellularLocation>
        <location evidence="1 13">Cytoplasm</location>
    </subcellularLocation>
</comment>
<evidence type="ECO:0000313" key="18">
    <source>
        <dbReference type="EMBL" id="PXW98589.1"/>
    </source>
</evidence>
<dbReference type="Gene3D" id="1.10.150.870">
    <property type="match status" value="1"/>
</dbReference>
<feature type="domain" description="Bacterial DNA polymerase III alpha subunit NTPase" evidence="15">
    <location>
        <begin position="112"/>
        <end position="371"/>
    </location>
</feature>
<protein>
    <recommendedName>
        <fullName evidence="4 13">Error-prone DNA polymerase</fullName>
        <ecNumber evidence="3 13">2.7.7.7</ecNumber>
    </recommendedName>
</protein>
<reference evidence="18 19" key="1">
    <citation type="submission" date="2018-05" db="EMBL/GenBank/DDBJ databases">
        <title>Genomic Encyclopedia of Type Strains, Phase IV (KMG-IV): sequencing the most valuable type-strain genomes for metagenomic binning, comparative biology and taxonomic classification.</title>
        <authorList>
            <person name="Goeker M."/>
        </authorList>
    </citation>
    <scope>NUCLEOTIDE SEQUENCE [LARGE SCALE GENOMIC DNA]</scope>
    <source>
        <strain evidence="18 19">DSM 566</strain>
    </source>
</reference>
<evidence type="ECO:0000256" key="6">
    <source>
        <dbReference type="ARBA" id="ARBA00022679"/>
    </source>
</evidence>
<evidence type="ECO:0000256" key="11">
    <source>
        <dbReference type="ARBA" id="ARBA00023204"/>
    </source>
</evidence>
<comment type="catalytic activity">
    <reaction evidence="12 13">
        <text>DNA(n) + a 2'-deoxyribonucleoside 5'-triphosphate = DNA(n+1) + diphosphate</text>
        <dbReference type="Rhea" id="RHEA:22508"/>
        <dbReference type="Rhea" id="RHEA-COMP:17339"/>
        <dbReference type="Rhea" id="RHEA-COMP:17340"/>
        <dbReference type="ChEBI" id="CHEBI:33019"/>
        <dbReference type="ChEBI" id="CHEBI:61560"/>
        <dbReference type="ChEBI" id="CHEBI:173112"/>
        <dbReference type="EC" id="2.7.7.7"/>
    </reaction>
</comment>
<dbReference type="Gene3D" id="3.20.20.140">
    <property type="entry name" value="Metal-dependent hydrolases"/>
    <property type="match status" value="1"/>
</dbReference>
<dbReference type="InterPro" id="IPR029460">
    <property type="entry name" value="DNAPol_HHH"/>
</dbReference>
<dbReference type="Proteomes" id="UP000247811">
    <property type="component" value="Unassembled WGS sequence"/>
</dbReference>
<dbReference type="GO" id="GO:0008408">
    <property type="term" value="F:3'-5' exonuclease activity"/>
    <property type="evidence" value="ECO:0007669"/>
    <property type="project" value="InterPro"/>
</dbReference>
<dbReference type="GO" id="GO:0006281">
    <property type="term" value="P:DNA repair"/>
    <property type="evidence" value="ECO:0007669"/>
    <property type="project" value="UniProtKB-UniRule"/>
</dbReference>
<feature type="domain" description="DNA polymerase III alpha subunit finger" evidence="17">
    <location>
        <begin position="375"/>
        <end position="555"/>
    </location>
</feature>
<evidence type="ECO:0000256" key="8">
    <source>
        <dbReference type="ARBA" id="ARBA00022705"/>
    </source>
</evidence>
<evidence type="ECO:0000256" key="3">
    <source>
        <dbReference type="ARBA" id="ARBA00012417"/>
    </source>
</evidence>
<dbReference type="InterPro" id="IPR023073">
    <property type="entry name" value="DnaE2"/>
</dbReference>
<dbReference type="Pfam" id="PF14579">
    <property type="entry name" value="HHH_6"/>
    <property type="match status" value="1"/>
</dbReference>
<dbReference type="InterPro" id="IPR004365">
    <property type="entry name" value="NA-bd_OB_tRNA"/>
</dbReference>
<keyword evidence="9 13" id="KW-0227">DNA damage</keyword>
<comment type="caution">
    <text evidence="18">The sequence shown here is derived from an EMBL/GenBank/DDBJ whole genome shotgun (WGS) entry which is preliminary data.</text>
</comment>
<keyword evidence="7 13" id="KW-0548">Nucleotidyltransferase</keyword>
<dbReference type="GO" id="GO:0006260">
    <property type="term" value="P:DNA replication"/>
    <property type="evidence" value="ECO:0007669"/>
    <property type="project" value="UniProtKB-KW"/>
</dbReference>
<dbReference type="PANTHER" id="PTHR32294:SF4">
    <property type="entry name" value="ERROR-PRONE DNA POLYMERASE"/>
    <property type="match status" value="1"/>
</dbReference>
<evidence type="ECO:0000256" key="5">
    <source>
        <dbReference type="ARBA" id="ARBA00022490"/>
    </source>
</evidence>
<feature type="domain" description="DNA polymerase helix-hairpin-helix motif" evidence="16">
    <location>
        <begin position="628"/>
        <end position="718"/>
    </location>
</feature>
<dbReference type="EC" id="2.7.7.7" evidence="3 13"/>
<dbReference type="EMBL" id="QJJS01000002">
    <property type="protein sequence ID" value="PXW98589.1"/>
    <property type="molecule type" value="Genomic_DNA"/>
</dbReference>
<dbReference type="Pfam" id="PF17657">
    <property type="entry name" value="DNA_pol3_finger"/>
    <property type="match status" value="1"/>
</dbReference>
<dbReference type="PANTHER" id="PTHR32294">
    <property type="entry name" value="DNA POLYMERASE III SUBUNIT ALPHA"/>
    <property type="match status" value="1"/>
</dbReference>
<dbReference type="InterPro" id="IPR011708">
    <property type="entry name" value="DNA_pol3_alpha_NTPase_dom"/>
</dbReference>
<name>A0A318HFA5_9BURK</name>
<evidence type="ECO:0000256" key="13">
    <source>
        <dbReference type="HAMAP-Rule" id="MF_01902"/>
    </source>
</evidence>
<gene>
    <name evidence="13" type="primary">dnaE2</name>
    <name evidence="18" type="ORF">C7444_10266</name>
</gene>
<evidence type="ECO:0000259" key="16">
    <source>
        <dbReference type="Pfam" id="PF14579"/>
    </source>
</evidence>
<dbReference type="HAMAP" id="MF_01902">
    <property type="entry name" value="DNApol_error_prone"/>
    <property type="match status" value="1"/>
</dbReference>
<dbReference type="GO" id="GO:0003887">
    <property type="term" value="F:DNA-directed DNA polymerase activity"/>
    <property type="evidence" value="ECO:0007669"/>
    <property type="project" value="UniProtKB-UniRule"/>
</dbReference>
<evidence type="ECO:0000256" key="2">
    <source>
        <dbReference type="ARBA" id="ARBA00007391"/>
    </source>
</evidence>
<dbReference type="AlphaFoldDB" id="A0A318HFA5"/>
<feature type="domain" description="OB" evidence="14">
    <location>
        <begin position="799"/>
        <end position="869"/>
    </location>
</feature>
<dbReference type="InterPro" id="IPR004805">
    <property type="entry name" value="DnaE2/DnaE/PolC"/>
</dbReference>
<evidence type="ECO:0000256" key="1">
    <source>
        <dbReference type="ARBA" id="ARBA00004496"/>
    </source>
</evidence>
<evidence type="ECO:0000259" key="15">
    <source>
        <dbReference type="Pfam" id="PF07733"/>
    </source>
</evidence>
<keyword evidence="5 13" id="KW-0963">Cytoplasm</keyword>
<sequence>MLHGAQLRAASRASGVPVVAVGDVHMHVRSRKPLLDTLTAIGLRTPLADCGHALARNAEQHVRSRLALTQLYPPAWLAESVHIARGCRFRLDELRYEYPDEIVPAGHTATSWLRHETLAGAARRYPPHRHPGGMPAAVGEQIERELALVAELRYEAFFLTVHDIVRHARSIGILCQGRGSAANSAVCYCLGITEVDPSRSTLLFERFISRERGEPPDIDVDFEHERREEVIQYLYRKYSRHRTALAAAVSTYRVRGALRDVGRALGLDALVVAAVARSCQWFDGHGAMAERLLEQGLDPQASVVRHWIELSTTLLSFPRHLSQHSGGFVIARDALARLVPIEPTAMPGRSIIQWDKDDLESLGLLKVDVLALGMLTVLRKSLDLANAWHGRSVAAWQAAPHRPGLEPWTLQHLPRDDAATYRMIQRADTVGTFQIESRAQQSMLPRLRPGTFYDLVVEVAIVRPGPIQGGMVHPYLRRRQGKEAADSPYPALDAALARTLGVPIFQEQVMQVCMIAAGFSAGDADGLRRAMASWRRQGGVHRYHDQVVEGMVERGYARDFAEGIFRQITGFGEYGFPESHACSFALLAWFSAWLKCHEPEAFLAALLNSQPMGFYGPSQLVQDARRHGVEVRPIDVGHSRRDCTLEARTDGPRPAVRLGLRLVAGLSGPGVERLEQARADGPWLDVADLARRARLEAADLQALARADALHGLAGHRRQQVWAAAAPAAGRQGSLLATAPILEPDPVLPAAPEGEAVCLDYIATGLSLRRHPVALLRPRLARQGVRSAAELAHTPDGRTVRACGLVISRQQPGTAHGTVFVTLEDETGPVNVIVWKDLREAARRALIGSRLLAVVGTWQQRDGVAHLLARRLIDASALLRGLPVASRDFH</sequence>
<accession>A0A318HFA5</accession>
<dbReference type="NCBIfam" id="TIGR00594">
    <property type="entry name" value="polc"/>
    <property type="match status" value="1"/>
</dbReference>
<comment type="function">
    <text evidence="13">DNA polymerase involved in damage-induced mutagenesis and translesion synthesis (TLS). It is not the major replicative DNA polymerase.</text>
</comment>
<comment type="similarity">
    <text evidence="2 13">Belongs to the DNA polymerase type-C family. DnaE2 subfamily.</text>
</comment>
<organism evidence="18 19">
    <name type="scientific">Sphaerotilus hippei</name>
    <dbReference type="NCBI Taxonomy" id="744406"/>
    <lineage>
        <taxon>Bacteria</taxon>
        <taxon>Pseudomonadati</taxon>
        <taxon>Pseudomonadota</taxon>
        <taxon>Betaproteobacteria</taxon>
        <taxon>Burkholderiales</taxon>
        <taxon>Sphaerotilaceae</taxon>
        <taxon>Sphaerotilus</taxon>
    </lineage>
</organism>
<keyword evidence="8 13" id="KW-0235">DNA replication</keyword>
<evidence type="ECO:0000256" key="4">
    <source>
        <dbReference type="ARBA" id="ARBA00017273"/>
    </source>
</evidence>
<dbReference type="GO" id="GO:0005737">
    <property type="term" value="C:cytoplasm"/>
    <property type="evidence" value="ECO:0007669"/>
    <property type="project" value="UniProtKB-SubCell"/>
</dbReference>
<dbReference type="NCBIfam" id="NF004225">
    <property type="entry name" value="PRK05672.1"/>
    <property type="match status" value="1"/>
</dbReference>
<dbReference type="GO" id="GO:0003676">
    <property type="term" value="F:nucleic acid binding"/>
    <property type="evidence" value="ECO:0007669"/>
    <property type="project" value="InterPro"/>
</dbReference>
<evidence type="ECO:0000313" key="19">
    <source>
        <dbReference type="Proteomes" id="UP000247811"/>
    </source>
</evidence>
<dbReference type="CDD" id="cd04485">
    <property type="entry name" value="DnaE_OBF"/>
    <property type="match status" value="1"/>
</dbReference>
<dbReference type="Pfam" id="PF01336">
    <property type="entry name" value="tRNA_anti-codon"/>
    <property type="match status" value="1"/>
</dbReference>
<proteinExistence type="inferred from homology"/>
<evidence type="ECO:0000256" key="12">
    <source>
        <dbReference type="ARBA" id="ARBA00049244"/>
    </source>
</evidence>
<evidence type="ECO:0000256" key="7">
    <source>
        <dbReference type="ARBA" id="ARBA00022695"/>
    </source>
</evidence>
<dbReference type="Pfam" id="PF07733">
    <property type="entry name" value="DNA_pol3_alpha"/>
    <property type="match status" value="1"/>
</dbReference>
<keyword evidence="11 13" id="KW-0234">DNA repair</keyword>
<evidence type="ECO:0000256" key="10">
    <source>
        <dbReference type="ARBA" id="ARBA00022932"/>
    </source>
</evidence>
<keyword evidence="10 13" id="KW-0239">DNA-directed DNA polymerase</keyword>
<keyword evidence="6 13" id="KW-0808">Transferase</keyword>
<dbReference type="InterPro" id="IPR040982">
    <property type="entry name" value="DNA_pol3_finger"/>
</dbReference>